<dbReference type="Proteomes" id="UP001210925">
    <property type="component" value="Unassembled WGS sequence"/>
</dbReference>
<reference evidence="2" key="1">
    <citation type="submission" date="2020-05" db="EMBL/GenBank/DDBJ databases">
        <title>Phylogenomic resolution of chytrid fungi.</title>
        <authorList>
            <person name="Stajich J.E."/>
            <person name="Amses K."/>
            <person name="Simmons R."/>
            <person name="Seto K."/>
            <person name="Myers J."/>
            <person name="Bonds A."/>
            <person name="Quandt C.A."/>
            <person name="Barry K."/>
            <person name="Liu P."/>
            <person name="Grigoriev I."/>
            <person name="Longcore J.E."/>
            <person name="James T.Y."/>
        </authorList>
    </citation>
    <scope>NUCLEOTIDE SEQUENCE</scope>
    <source>
        <strain evidence="2">PLAUS21</strain>
    </source>
</reference>
<comment type="caution">
    <text evidence="2">The sequence shown here is derived from an EMBL/GenBank/DDBJ whole genome shotgun (WGS) entry which is preliminary data.</text>
</comment>
<protein>
    <submittedName>
        <fullName evidence="2">Uncharacterized protein</fullName>
    </submittedName>
</protein>
<name>A0AAD5U8S3_9FUNG</name>
<proteinExistence type="predicted"/>
<organism evidence="2 3">
    <name type="scientific">Boothiomyces macroporosus</name>
    <dbReference type="NCBI Taxonomy" id="261099"/>
    <lineage>
        <taxon>Eukaryota</taxon>
        <taxon>Fungi</taxon>
        <taxon>Fungi incertae sedis</taxon>
        <taxon>Chytridiomycota</taxon>
        <taxon>Chytridiomycota incertae sedis</taxon>
        <taxon>Chytridiomycetes</taxon>
        <taxon>Rhizophydiales</taxon>
        <taxon>Terramycetaceae</taxon>
        <taxon>Boothiomyces</taxon>
    </lineage>
</organism>
<gene>
    <name evidence="2" type="ORF">HK103_003286</name>
</gene>
<dbReference type="EMBL" id="JADGKB010000236">
    <property type="protein sequence ID" value="KAJ3250632.1"/>
    <property type="molecule type" value="Genomic_DNA"/>
</dbReference>
<dbReference type="AlphaFoldDB" id="A0AAD5U8S3"/>
<evidence type="ECO:0000256" key="1">
    <source>
        <dbReference type="SAM" id="MobiDB-lite"/>
    </source>
</evidence>
<evidence type="ECO:0000313" key="2">
    <source>
        <dbReference type="EMBL" id="KAJ3250632.1"/>
    </source>
</evidence>
<accession>A0AAD5U8S3</accession>
<feature type="region of interest" description="Disordered" evidence="1">
    <location>
        <begin position="267"/>
        <end position="290"/>
    </location>
</feature>
<evidence type="ECO:0000313" key="3">
    <source>
        <dbReference type="Proteomes" id="UP001210925"/>
    </source>
</evidence>
<sequence length="290" mass="33542">MKITLDDIDKTAEEILYGALLTHKLSNEVVDIEDVIEKTSVKLRQLADEFEALEAEYYKPCPILAKFYDTKDSQFENLEEALAISLKRNLDALKSAIKADIDVQSGVLADFQSEFTDNLQQILTEFAEYLNSSFPSQMYRKETFDKMKNREEELKSRLELKNLGGPSVSRIRVTKEKKSPKKIAFDSSLDHIDIGQHSTQFVRKIHIQSKPKESNIHPRLRNHFLYRYLHPAPKPKSEKVAPWFNRPSTHTSNLFKSADFHQLWNQYKPGKATSPKKVRPLSRLQNYSSP</sequence>
<keyword evidence="3" id="KW-1185">Reference proteome</keyword>